<gene>
    <name evidence="1" type="ORF">PX52LOC_04864</name>
</gene>
<dbReference type="Pfam" id="PF06067">
    <property type="entry name" value="DUF932"/>
    <property type="match status" value="1"/>
</dbReference>
<sequence>MGTVPAAAVLFHVAVESPRTLNLPRKTWVHHELDRTGPVYLARTKRHDTRKGKIVAHEIEVVNGTASMAYFGKTPWHGLGTPLEESDLYDWTSASRKAGLDWDVELVPLVTADTQATVTHKAVRRSTDNKVLGVVGPRYAPLQNKDAFGWFQPFLDTKEASLHTAGSLVGGSRVWVLARLTRDPLVIAEGDEVEKFLLLSHGHDGSLAVRCGFTPVRVVCQNTLSMAHAADASKLIRIKHTRDVLQNLANVRAVMNLANSQFEATAEQYRLLARKSINQSDLRTYVRRVFKLEDDQDASTRMKNIVEEIVRLAETGRGNDLPSIRGTYWSAYNGVSEWLTHERGRSADTRMNSLWFGDGASTNKHALEVAVAMAA</sequence>
<dbReference type="NCBIfam" id="TIGR03299">
    <property type="entry name" value="LGT_TIGR03299"/>
    <property type="match status" value="1"/>
</dbReference>
<protein>
    <recommendedName>
        <fullName evidence="3">DUF932 domain-containing protein</fullName>
    </recommendedName>
</protein>
<evidence type="ECO:0000313" key="1">
    <source>
        <dbReference type="EMBL" id="QEL17853.1"/>
    </source>
</evidence>
<dbReference type="Proteomes" id="UP000324974">
    <property type="component" value="Chromosome"/>
</dbReference>
<keyword evidence="2" id="KW-1185">Reference proteome</keyword>
<evidence type="ECO:0000313" key="2">
    <source>
        <dbReference type="Proteomes" id="UP000324974"/>
    </source>
</evidence>
<dbReference type="KEGG" id="lrs:PX52LOC_04864"/>
<dbReference type="AlphaFoldDB" id="A0A5C1AHW4"/>
<reference evidence="2" key="1">
    <citation type="submission" date="2019-08" db="EMBL/GenBank/DDBJ databases">
        <title>Limnoglobus roseus gen. nov., sp. nov., a novel freshwater planctomycete with a giant genome from the family Gemmataceae.</title>
        <authorList>
            <person name="Kulichevskaya I.S."/>
            <person name="Naumoff D.G."/>
            <person name="Miroshnikov K."/>
            <person name="Ivanova A."/>
            <person name="Philippov D.A."/>
            <person name="Hakobyan A."/>
            <person name="Rijpstra I.C."/>
            <person name="Sinninghe Damste J.S."/>
            <person name="Liesack W."/>
            <person name="Dedysh S.N."/>
        </authorList>
    </citation>
    <scope>NUCLEOTIDE SEQUENCE [LARGE SCALE GENOMIC DNA]</scope>
    <source>
        <strain evidence="2">PX52</strain>
    </source>
</reference>
<dbReference type="InterPro" id="IPR017686">
    <property type="entry name" value="Phg/plasmid-like_prot"/>
</dbReference>
<accession>A0A5C1AHW4</accession>
<name>A0A5C1AHW4_9BACT</name>
<dbReference type="EMBL" id="CP042425">
    <property type="protein sequence ID" value="QEL17853.1"/>
    <property type="molecule type" value="Genomic_DNA"/>
</dbReference>
<dbReference type="InterPro" id="IPR026325">
    <property type="entry name" value="DUF932"/>
</dbReference>
<evidence type="ECO:0008006" key="3">
    <source>
        <dbReference type="Google" id="ProtNLM"/>
    </source>
</evidence>
<organism evidence="1 2">
    <name type="scientific">Limnoglobus roseus</name>
    <dbReference type="NCBI Taxonomy" id="2598579"/>
    <lineage>
        <taxon>Bacteria</taxon>
        <taxon>Pseudomonadati</taxon>
        <taxon>Planctomycetota</taxon>
        <taxon>Planctomycetia</taxon>
        <taxon>Gemmatales</taxon>
        <taxon>Gemmataceae</taxon>
        <taxon>Limnoglobus</taxon>
    </lineage>
</organism>
<proteinExistence type="predicted"/>